<dbReference type="InterPro" id="IPR013783">
    <property type="entry name" value="Ig-like_fold"/>
</dbReference>
<dbReference type="PANTHER" id="PTHR22947:SF6">
    <property type="entry name" value="MAJOR SPERM PROTEIN"/>
    <property type="match status" value="1"/>
</dbReference>
<reference evidence="2" key="1">
    <citation type="submission" date="2022-11" db="EMBL/GenBank/DDBJ databases">
        <authorList>
            <person name="Kikuchi T."/>
        </authorList>
    </citation>
    <scope>NUCLEOTIDE SEQUENCE</scope>
    <source>
        <strain evidence="2">PS1010</strain>
    </source>
</reference>
<dbReference type="Pfam" id="PF00635">
    <property type="entry name" value="Motile_Sperm"/>
    <property type="match status" value="1"/>
</dbReference>
<dbReference type="PANTHER" id="PTHR22947">
    <property type="entry name" value="MAJOR SPERM PROTEIN"/>
    <property type="match status" value="1"/>
</dbReference>
<evidence type="ECO:0000313" key="3">
    <source>
        <dbReference type="Proteomes" id="UP001152747"/>
    </source>
</evidence>
<keyword evidence="3" id="KW-1185">Reference proteome</keyword>
<dbReference type="InterPro" id="IPR051774">
    <property type="entry name" value="Sperm-specific_class_P"/>
</dbReference>
<name>A0A9P1IAE4_9PELO</name>
<evidence type="ECO:0000259" key="1">
    <source>
        <dbReference type="PROSITE" id="PS50202"/>
    </source>
</evidence>
<proteinExistence type="predicted"/>
<dbReference type="SUPFAM" id="SSF49354">
    <property type="entry name" value="PapD-like"/>
    <property type="match status" value="1"/>
</dbReference>
<dbReference type="Proteomes" id="UP001152747">
    <property type="component" value="Unassembled WGS sequence"/>
</dbReference>
<dbReference type="EMBL" id="CANHGI010000002">
    <property type="protein sequence ID" value="CAI5441213.1"/>
    <property type="molecule type" value="Genomic_DNA"/>
</dbReference>
<gene>
    <name evidence="2" type="ORF">CAMP_LOCUS3850</name>
</gene>
<dbReference type="AlphaFoldDB" id="A0A9P1IAE4"/>
<accession>A0A9P1IAE4</accession>
<dbReference type="PROSITE" id="PS50202">
    <property type="entry name" value="MSP"/>
    <property type="match status" value="1"/>
</dbReference>
<dbReference type="InterPro" id="IPR000535">
    <property type="entry name" value="MSP_dom"/>
</dbReference>
<dbReference type="OrthoDB" id="5866971at2759"/>
<feature type="domain" description="MSP" evidence="1">
    <location>
        <begin position="1"/>
        <end position="110"/>
    </location>
</feature>
<comment type="caution">
    <text evidence="2">The sequence shown here is derived from an EMBL/GenBank/DDBJ whole genome shotgun (WGS) entry which is preliminary data.</text>
</comment>
<dbReference type="Gene3D" id="2.60.40.10">
    <property type="entry name" value="Immunoglobulins"/>
    <property type="match status" value="1"/>
</dbReference>
<organism evidence="2 3">
    <name type="scientific">Caenorhabditis angaria</name>
    <dbReference type="NCBI Taxonomy" id="860376"/>
    <lineage>
        <taxon>Eukaryota</taxon>
        <taxon>Metazoa</taxon>
        <taxon>Ecdysozoa</taxon>
        <taxon>Nematoda</taxon>
        <taxon>Chromadorea</taxon>
        <taxon>Rhabditida</taxon>
        <taxon>Rhabditina</taxon>
        <taxon>Rhabditomorpha</taxon>
        <taxon>Rhabditoidea</taxon>
        <taxon>Rhabditidae</taxon>
        <taxon>Peloderinae</taxon>
        <taxon>Caenorhabditis</taxon>
    </lineage>
</organism>
<evidence type="ECO:0000313" key="2">
    <source>
        <dbReference type="EMBL" id="CAI5441213.1"/>
    </source>
</evidence>
<protein>
    <recommendedName>
        <fullName evidence="1">MSP domain-containing protein</fullName>
    </recommendedName>
</protein>
<dbReference type="InterPro" id="IPR008962">
    <property type="entry name" value="PapD-like_sf"/>
</dbReference>
<sequence>MSLKFTVSEIKWKAPEGQSVLKIINETKFRFAYKILCTNNEIYSTSPNEGFLGSGFTQNLVVVRKKGDMKDDKLAVQYVETDDTVVKVETAFKKEGVIPNLFLINMKCTM</sequence>